<evidence type="ECO:0000313" key="1">
    <source>
        <dbReference type="EMBL" id="JAD72041.1"/>
    </source>
</evidence>
<protein>
    <submittedName>
        <fullName evidence="1">Uncharacterized protein</fullName>
    </submittedName>
</protein>
<name>A0A0A9C914_ARUDO</name>
<sequence length="74" mass="8282">MLAHWPACLSSSPLMLPHSPPCSALLPEETRYKYSRVELELSSTRSNLSVRVGWLAVTVRAVGDEKMKRNAELN</sequence>
<reference evidence="1" key="1">
    <citation type="submission" date="2014-09" db="EMBL/GenBank/DDBJ databases">
        <authorList>
            <person name="Magalhaes I.L.F."/>
            <person name="Oliveira U."/>
            <person name="Santos F.R."/>
            <person name="Vidigal T.H.D.A."/>
            <person name="Brescovit A.D."/>
            <person name="Santos A.J."/>
        </authorList>
    </citation>
    <scope>NUCLEOTIDE SEQUENCE</scope>
    <source>
        <tissue evidence="1">Shoot tissue taken approximately 20 cm above the soil surface</tissue>
    </source>
</reference>
<reference evidence="1" key="2">
    <citation type="journal article" date="2015" name="Data Brief">
        <title>Shoot transcriptome of the giant reed, Arundo donax.</title>
        <authorList>
            <person name="Barrero R.A."/>
            <person name="Guerrero F.D."/>
            <person name="Moolhuijzen P."/>
            <person name="Goolsby J.A."/>
            <person name="Tidwell J."/>
            <person name="Bellgard S.E."/>
            <person name="Bellgard M.I."/>
        </authorList>
    </citation>
    <scope>NUCLEOTIDE SEQUENCE</scope>
    <source>
        <tissue evidence="1">Shoot tissue taken approximately 20 cm above the soil surface</tissue>
    </source>
</reference>
<accession>A0A0A9C914</accession>
<proteinExistence type="predicted"/>
<organism evidence="1">
    <name type="scientific">Arundo donax</name>
    <name type="common">Giant reed</name>
    <name type="synonym">Donax arundinaceus</name>
    <dbReference type="NCBI Taxonomy" id="35708"/>
    <lineage>
        <taxon>Eukaryota</taxon>
        <taxon>Viridiplantae</taxon>
        <taxon>Streptophyta</taxon>
        <taxon>Embryophyta</taxon>
        <taxon>Tracheophyta</taxon>
        <taxon>Spermatophyta</taxon>
        <taxon>Magnoliopsida</taxon>
        <taxon>Liliopsida</taxon>
        <taxon>Poales</taxon>
        <taxon>Poaceae</taxon>
        <taxon>PACMAD clade</taxon>
        <taxon>Arundinoideae</taxon>
        <taxon>Arundineae</taxon>
        <taxon>Arundo</taxon>
    </lineage>
</organism>
<dbReference type="EMBL" id="GBRH01225854">
    <property type="protein sequence ID" value="JAD72041.1"/>
    <property type="molecule type" value="Transcribed_RNA"/>
</dbReference>
<dbReference type="AlphaFoldDB" id="A0A0A9C914"/>